<dbReference type="InterPro" id="IPR046342">
    <property type="entry name" value="CBS_dom_sf"/>
</dbReference>
<dbReference type="InterPro" id="IPR000644">
    <property type="entry name" value="CBS_dom"/>
</dbReference>
<keyword evidence="6 11" id="KW-0472">Membrane</keyword>
<dbReference type="CDD" id="cd00400">
    <property type="entry name" value="Voltage_gated_ClC"/>
    <property type="match status" value="1"/>
</dbReference>
<organism evidence="13 14">
    <name type="scientific">Pantoea rwandensis</name>
    <dbReference type="NCBI Taxonomy" id="1076550"/>
    <lineage>
        <taxon>Bacteria</taxon>
        <taxon>Pseudomonadati</taxon>
        <taxon>Pseudomonadota</taxon>
        <taxon>Gammaproteobacteria</taxon>
        <taxon>Enterobacterales</taxon>
        <taxon>Erwiniaceae</taxon>
        <taxon>Pantoea</taxon>
    </lineage>
</organism>
<dbReference type="Pfam" id="PF00571">
    <property type="entry name" value="CBS"/>
    <property type="match status" value="2"/>
</dbReference>
<evidence type="ECO:0000256" key="10">
    <source>
        <dbReference type="PROSITE-ProRule" id="PRU00703"/>
    </source>
</evidence>
<dbReference type="GO" id="GO:0005254">
    <property type="term" value="F:chloride channel activity"/>
    <property type="evidence" value="ECO:0007669"/>
    <property type="project" value="UniProtKB-KW"/>
</dbReference>
<name>A0A1X1CSM2_9GAMM</name>
<feature type="transmembrane region" description="Helical" evidence="11">
    <location>
        <begin position="243"/>
        <end position="265"/>
    </location>
</feature>
<dbReference type="OrthoDB" id="9767361at2"/>
<evidence type="ECO:0000256" key="3">
    <source>
        <dbReference type="ARBA" id="ARBA00022692"/>
    </source>
</evidence>
<dbReference type="PRINTS" id="PR00762">
    <property type="entry name" value="CLCHANNEL"/>
</dbReference>
<keyword evidence="10" id="KW-0129">CBS domain</keyword>
<reference evidence="13 14" key="1">
    <citation type="journal article" date="2017" name="Antonie Van Leeuwenhoek">
        <title>Phylogenomic resolution of the bacterial genus Pantoea and its relationship with Erwinia and Tatumella.</title>
        <authorList>
            <person name="Palmer M."/>
            <person name="Steenkamp E.T."/>
            <person name="Coetzee M.P."/>
            <person name="Chan W.Y."/>
            <person name="van Zyl E."/>
            <person name="De Maayer P."/>
            <person name="Coutinho T.A."/>
            <person name="Blom J."/>
            <person name="Smits T.H."/>
            <person name="Duffy B."/>
            <person name="Venter S.N."/>
        </authorList>
    </citation>
    <scope>NUCLEOTIDE SEQUENCE [LARGE SCALE GENOMIC DNA]</scope>
    <source>
        <strain evidence="13 14">LMG 26275</strain>
    </source>
</reference>
<feature type="transmembrane region" description="Helical" evidence="11">
    <location>
        <begin position="170"/>
        <end position="194"/>
    </location>
</feature>
<evidence type="ECO:0000256" key="6">
    <source>
        <dbReference type="ARBA" id="ARBA00023136"/>
    </source>
</evidence>
<evidence type="ECO:0000256" key="4">
    <source>
        <dbReference type="ARBA" id="ARBA00022989"/>
    </source>
</evidence>
<comment type="caution">
    <text evidence="13">The sequence shown here is derived from an EMBL/GenBank/DDBJ whole genome shotgun (WGS) entry which is preliminary data.</text>
</comment>
<keyword evidence="8" id="KW-0868">Chloride</keyword>
<keyword evidence="7" id="KW-0869">Chloride channel</keyword>
<dbReference type="PANTHER" id="PTHR43427">
    <property type="entry name" value="CHLORIDE CHANNEL PROTEIN CLC-E"/>
    <property type="match status" value="1"/>
</dbReference>
<feature type="transmembrane region" description="Helical" evidence="11">
    <location>
        <begin position="343"/>
        <end position="362"/>
    </location>
</feature>
<keyword evidence="9" id="KW-0407">Ion channel</keyword>
<keyword evidence="3 11" id="KW-0812">Transmembrane</keyword>
<dbReference type="Gene3D" id="3.10.580.10">
    <property type="entry name" value="CBS-domain"/>
    <property type="match status" value="1"/>
</dbReference>
<evidence type="ECO:0000256" key="11">
    <source>
        <dbReference type="SAM" id="Phobius"/>
    </source>
</evidence>
<feature type="domain" description="CBS" evidence="12">
    <location>
        <begin position="519"/>
        <end position="578"/>
    </location>
</feature>
<evidence type="ECO:0000313" key="13">
    <source>
        <dbReference type="EMBL" id="ORM67350.1"/>
    </source>
</evidence>
<sequence length="591" mass="63144">MRDTLSDSSHRPKLSDHTVTKRVIILALMGILIGTGGAFGAIVLLHLIALMTNLFWYHQFSFTEHVMPGNAGALHILAAPVLGSLIIGVMARFGSEKIRGHGIPEAIEAILYSESRMSPKVAVLKPLSSAVSIGSGGPFGAEGPIIMTGGAIGSLFAQLFHLSAAERKTLLVAGAAAGMTAIFNAPVAAVLLALEVLLFEWKPRSFIPVVSAVLVSWCWRNALIGTGAIFPFQWVTHLQPMQLIVAVGIGALTGVIAVALSKSLYRLEEWFHQLPVHWMWWPALGSVAVGIGGIVQPRVLGAGYVSIQNLLDGSLAINIIISLLLVKSIVWLISLGSGTSGGVVAPLLIIGGAVGAVVAHLLPGYSGMLVMAGMAGILSGAMRAPLTGTLFAVEVTGHFDLLPVALGAAVASYAVSVLMMPRSIFTERLARRGHHIVQEYATDTLETTKARQIMTAAPATLPGSTPLQQVIAVMSDLHAHHHYPVVDAQDRFIAVVSRKEMIHWQLQQRAMDISLQELLSDQPQMSAHPDTLCSHIADHLFSEEVGMVVVTDVDSGEVKGVITRHDIFRVRYLAQKAESFKVRYLGLRKSA</sequence>
<evidence type="ECO:0000256" key="5">
    <source>
        <dbReference type="ARBA" id="ARBA00023065"/>
    </source>
</evidence>
<dbReference type="Pfam" id="PF00654">
    <property type="entry name" value="Voltage_CLC"/>
    <property type="match status" value="1"/>
</dbReference>
<feature type="transmembrane region" description="Helical" evidence="11">
    <location>
        <begin position="206"/>
        <end position="231"/>
    </location>
</feature>
<dbReference type="InterPro" id="IPR014743">
    <property type="entry name" value="Cl-channel_core"/>
</dbReference>
<accession>A0A1X1CSM2</accession>
<dbReference type="AlphaFoldDB" id="A0A1X1CSM2"/>
<evidence type="ECO:0000256" key="2">
    <source>
        <dbReference type="ARBA" id="ARBA00022448"/>
    </source>
</evidence>
<feature type="domain" description="CBS" evidence="12">
    <location>
        <begin position="454"/>
        <end position="511"/>
    </location>
</feature>
<dbReference type="RefSeq" id="WP_084936332.1">
    <property type="nucleotide sequence ID" value="NZ_MLFR01000025.1"/>
</dbReference>
<gene>
    <name evidence="13" type="ORF">HA51_19760</name>
</gene>
<feature type="transmembrane region" description="Helical" evidence="11">
    <location>
        <begin position="404"/>
        <end position="425"/>
    </location>
</feature>
<keyword evidence="2" id="KW-0813">Transport</keyword>
<evidence type="ECO:0000313" key="14">
    <source>
        <dbReference type="Proteomes" id="UP000193558"/>
    </source>
</evidence>
<dbReference type="Gene3D" id="1.10.3080.10">
    <property type="entry name" value="Clc chloride channel"/>
    <property type="match status" value="1"/>
</dbReference>
<dbReference type="InterPro" id="IPR001807">
    <property type="entry name" value="ClC"/>
</dbReference>
<evidence type="ECO:0000256" key="8">
    <source>
        <dbReference type="ARBA" id="ARBA00023214"/>
    </source>
</evidence>
<comment type="subcellular location">
    <subcellularLocation>
        <location evidence="1">Membrane</location>
        <topology evidence="1">Multi-pass membrane protein</topology>
    </subcellularLocation>
</comment>
<feature type="transmembrane region" description="Helical" evidence="11">
    <location>
        <begin position="277"/>
        <end position="295"/>
    </location>
</feature>
<feature type="transmembrane region" description="Helical" evidence="11">
    <location>
        <begin position="315"/>
        <end position="337"/>
    </location>
</feature>
<evidence type="ECO:0000259" key="12">
    <source>
        <dbReference type="PROSITE" id="PS51371"/>
    </source>
</evidence>
<feature type="transmembrane region" description="Helical" evidence="11">
    <location>
        <begin position="71"/>
        <end position="91"/>
    </location>
</feature>
<protein>
    <submittedName>
        <fullName evidence="13">Chloride channel protein</fullName>
    </submittedName>
</protein>
<keyword evidence="5" id="KW-0406">Ion transport</keyword>
<dbReference type="SUPFAM" id="SSF54631">
    <property type="entry name" value="CBS-domain pair"/>
    <property type="match status" value="1"/>
</dbReference>
<dbReference type="PANTHER" id="PTHR43427:SF6">
    <property type="entry name" value="CHLORIDE CHANNEL PROTEIN CLC-E"/>
    <property type="match status" value="1"/>
</dbReference>
<evidence type="ECO:0000256" key="1">
    <source>
        <dbReference type="ARBA" id="ARBA00004141"/>
    </source>
</evidence>
<dbReference type="PROSITE" id="PS51371">
    <property type="entry name" value="CBS"/>
    <property type="match status" value="2"/>
</dbReference>
<proteinExistence type="predicted"/>
<evidence type="ECO:0000256" key="9">
    <source>
        <dbReference type="ARBA" id="ARBA00023303"/>
    </source>
</evidence>
<dbReference type="SMART" id="SM00116">
    <property type="entry name" value="CBS"/>
    <property type="match status" value="2"/>
</dbReference>
<dbReference type="CDD" id="cd02205">
    <property type="entry name" value="CBS_pair_SF"/>
    <property type="match status" value="1"/>
</dbReference>
<dbReference type="EMBL" id="MLFR01000025">
    <property type="protein sequence ID" value="ORM67350.1"/>
    <property type="molecule type" value="Genomic_DNA"/>
</dbReference>
<dbReference type="SUPFAM" id="SSF81340">
    <property type="entry name" value="Clc chloride channel"/>
    <property type="match status" value="1"/>
</dbReference>
<feature type="transmembrane region" description="Helical" evidence="11">
    <location>
        <begin position="23"/>
        <end position="51"/>
    </location>
</feature>
<feature type="transmembrane region" description="Helical" evidence="11">
    <location>
        <begin position="369"/>
        <end position="392"/>
    </location>
</feature>
<keyword evidence="4 11" id="KW-1133">Transmembrane helix</keyword>
<dbReference type="GO" id="GO:0034707">
    <property type="term" value="C:chloride channel complex"/>
    <property type="evidence" value="ECO:0007669"/>
    <property type="project" value="UniProtKB-KW"/>
</dbReference>
<dbReference type="InterPro" id="IPR050368">
    <property type="entry name" value="ClC-type_chloride_channel"/>
</dbReference>
<evidence type="ECO:0000256" key="7">
    <source>
        <dbReference type="ARBA" id="ARBA00023173"/>
    </source>
</evidence>
<dbReference type="Proteomes" id="UP000193558">
    <property type="component" value="Unassembled WGS sequence"/>
</dbReference>